<comment type="caution">
    <text evidence="1">The sequence shown here is derived from an EMBL/GenBank/DDBJ whole genome shotgun (WGS) entry which is preliminary data.</text>
</comment>
<accession>A0A9X3EX16</accession>
<reference evidence="1" key="1">
    <citation type="submission" date="2022-11" db="EMBL/GenBank/DDBJ databases">
        <title>Minimal conservation of predation-associated metabolite biosynthetic gene clusters underscores biosynthetic potential of Myxococcota including descriptions for ten novel species: Archangium lansinium sp. nov., Myxococcus landrumus sp. nov., Nannocystis bai.</title>
        <authorList>
            <person name="Ahearne A."/>
            <person name="Stevens C."/>
            <person name="Phillips K."/>
        </authorList>
    </citation>
    <scope>NUCLEOTIDE SEQUENCE</scope>
    <source>
        <strain evidence="1">Na p29</strain>
    </source>
</reference>
<dbReference type="AlphaFoldDB" id="A0A9X3EX16"/>
<evidence type="ECO:0000313" key="2">
    <source>
        <dbReference type="Proteomes" id="UP001150924"/>
    </source>
</evidence>
<evidence type="ECO:0000313" key="1">
    <source>
        <dbReference type="EMBL" id="MCY1010905.1"/>
    </source>
</evidence>
<dbReference type="Proteomes" id="UP001150924">
    <property type="component" value="Unassembled WGS sequence"/>
</dbReference>
<dbReference type="RefSeq" id="WP_267774047.1">
    <property type="nucleotide sequence ID" value="NZ_JAPNKE010000002.1"/>
</dbReference>
<dbReference type="EMBL" id="JAPNKE010000002">
    <property type="protein sequence ID" value="MCY1010905.1"/>
    <property type="molecule type" value="Genomic_DNA"/>
</dbReference>
<keyword evidence="2" id="KW-1185">Reference proteome</keyword>
<name>A0A9X3EX16_9BACT</name>
<proteinExistence type="predicted"/>
<sequence>MDVGALFPEWEEVGEEQPAAIAAVCARLGVEREWLAEDDYIHAIVGGAVEGERVAWVEKVEKDDGGWVDVDYFLRMRVGATQVREWTVDTYNPYFGCEVGHLRWWDDAVVMVYREKHRTIVCRVGPEGAPQLRVVGFAWTVLNEVLLCESRANGLVERIHLPALRPMAPLPAALADRSMAMGACPVGQPITREPTVLQRQIAAGLPAASGPIAELLIGALAYRFWEPRPPLFATYQEAYADDHPWNTPCWLPFYWYCASSAAERAVLLAQLEAVAARAPEAFADEDDTAELACRHIAARCAKLVTACRAGRLPDGESCYFWVDWSQEGFAGAEALFPAGMWAVWQALRPRARELRAFGERR</sequence>
<protein>
    <submittedName>
        <fullName evidence="1">Uncharacterized protein</fullName>
    </submittedName>
</protein>
<organism evidence="1 2">
    <name type="scientific">Nannocystis pusilla</name>
    <dbReference type="NCBI Taxonomy" id="889268"/>
    <lineage>
        <taxon>Bacteria</taxon>
        <taxon>Pseudomonadati</taxon>
        <taxon>Myxococcota</taxon>
        <taxon>Polyangia</taxon>
        <taxon>Nannocystales</taxon>
        <taxon>Nannocystaceae</taxon>
        <taxon>Nannocystis</taxon>
    </lineage>
</organism>
<gene>
    <name evidence="1" type="ORF">OV079_36145</name>
</gene>